<evidence type="ECO:0000313" key="3">
    <source>
        <dbReference type="Proteomes" id="UP001216139"/>
    </source>
</evidence>
<dbReference type="RefSeq" id="WP_273629704.1">
    <property type="nucleotide sequence ID" value="NZ_CP117167.1"/>
</dbReference>
<sequence length="110" mass="12864">MKKLLFLLLFVAPMYCFAQADSLKYKPKEEFCEVEAEHYYFGYELKINNKDEKSGKLTWLKDANNKTRQFNSMAGVLNYMAQYGWVMVSSFAEVDRGSTGQIHLIFKRPL</sequence>
<evidence type="ECO:0000313" key="2">
    <source>
        <dbReference type="EMBL" id="WCT11517.1"/>
    </source>
</evidence>
<evidence type="ECO:0000256" key="1">
    <source>
        <dbReference type="SAM" id="SignalP"/>
    </source>
</evidence>
<accession>A0ABY7T760</accession>
<organism evidence="2 3">
    <name type="scientific">Mucilaginibacter jinjuensis</name>
    <dbReference type="NCBI Taxonomy" id="1176721"/>
    <lineage>
        <taxon>Bacteria</taxon>
        <taxon>Pseudomonadati</taxon>
        <taxon>Bacteroidota</taxon>
        <taxon>Sphingobacteriia</taxon>
        <taxon>Sphingobacteriales</taxon>
        <taxon>Sphingobacteriaceae</taxon>
        <taxon>Mucilaginibacter</taxon>
    </lineage>
</organism>
<dbReference type="Proteomes" id="UP001216139">
    <property type="component" value="Chromosome"/>
</dbReference>
<gene>
    <name evidence="2" type="ORF">PQO05_22515</name>
</gene>
<feature type="chain" id="PRO_5046447983" evidence="1">
    <location>
        <begin position="21"/>
        <end position="110"/>
    </location>
</feature>
<feature type="signal peptide" evidence="1">
    <location>
        <begin position="1"/>
        <end position="20"/>
    </location>
</feature>
<keyword evidence="1" id="KW-0732">Signal</keyword>
<name>A0ABY7T760_9SPHI</name>
<dbReference type="EMBL" id="CP117167">
    <property type="protein sequence ID" value="WCT11517.1"/>
    <property type="molecule type" value="Genomic_DNA"/>
</dbReference>
<proteinExistence type="predicted"/>
<protein>
    <submittedName>
        <fullName evidence="2">Uncharacterized protein</fullName>
    </submittedName>
</protein>
<reference evidence="2 3" key="1">
    <citation type="submission" date="2023-02" db="EMBL/GenBank/DDBJ databases">
        <title>Genome sequence of Mucilaginibacter jinjuensis strain KACC 16571.</title>
        <authorList>
            <person name="Kim S."/>
            <person name="Heo J."/>
            <person name="Kwon S.-W."/>
        </authorList>
    </citation>
    <scope>NUCLEOTIDE SEQUENCE [LARGE SCALE GENOMIC DNA]</scope>
    <source>
        <strain evidence="2 3">KACC 16571</strain>
    </source>
</reference>
<keyword evidence="3" id="KW-1185">Reference proteome</keyword>